<feature type="transmembrane region" description="Helical" evidence="1">
    <location>
        <begin position="30"/>
        <end position="52"/>
    </location>
</feature>
<comment type="caution">
    <text evidence="2">The sequence shown here is derived from an EMBL/GenBank/DDBJ whole genome shotgun (WGS) entry which is preliminary data.</text>
</comment>
<keyword evidence="1" id="KW-0812">Transmembrane</keyword>
<keyword evidence="1" id="KW-0472">Membrane</keyword>
<organism evidence="2 3">
    <name type="scientific">Iris pallida</name>
    <name type="common">Sweet iris</name>
    <dbReference type="NCBI Taxonomy" id="29817"/>
    <lineage>
        <taxon>Eukaryota</taxon>
        <taxon>Viridiplantae</taxon>
        <taxon>Streptophyta</taxon>
        <taxon>Embryophyta</taxon>
        <taxon>Tracheophyta</taxon>
        <taxon>Spermatophyta</taxon>
        <taxon>Magnoliopsida</taxon>
        <taxon>Liliopsida</taxon>
        <taxon>Asparagales</taxon>
        <taxon>Iridaceae</taxon>
        <taxon>Iridoideae</taxon>
        <taxon>Irideae</taxon>
        <taxon>Iris</taxon>
    </lineage>
</organism>
<name>A0AAX6FL54_IRIPA</name>
<evidence type="ECO:0000256" key="1">
    <source>
        <dbReference type="SAM" id="Phobius"/>
    </source>
</evidence>
<gene>
    <name evidence="2" type="ORF">M6B38_413425</name>
</gene>
<dbReference type="AlphaFoldDB" id="A0AAX6FL54"/>
<reference evidence="2" key="2">
    <citation type="submission" date="2023-04" db="EMBL/GenBank/DDBJ databases">
        <authorList>
            <person name="Bruccoleri R.E."/>
            <person name="Oakeley E.J."/>
            <person name="Faust A.-M."/>
            <person name="Dessus-Babus S."/>
            <person name="Altorfer M."/>
            <person name="Burckhardt D."/>
            <person name="Oertli M."/>
            <person name="Naumann U."/>
            <person name="Petersen F."/>
            <person name="Wong J."/>
        </authorList>
    </citation>
    <scope>NUCLEOTIDE SEQUENCE</scope>
    <source>
        <strain evidence="2">GSM-AAB239-AS_SAM_17_03QT</strain>
        <tissue evidence="2">Leaf</tissue>
    </source>
</reference>
<protein>
    <submittedName>
        <fullName evidence="2">Uncharacterized protein</fullName>
    </submittedName>
</protein>
<dbReference type="Proteomes" id="UP001140949">
    <property type="component" value="Unassembled WGS sequence"/>
</dbReference>
<reference evidence="2" key="1">
    <citation type="journal article" date="2023" name="GigaByte">
        <title>Genome assembly of the bearded iris, Iris pallida Lam.</title>
        <authorList>
            <person name="Bruccoleri R.E."/>
            <person name="Oakeley E.J."/>
            <person name="Faust A.M.E."/>
            <person name="Altorfer M."/>
            <person name="Dessus-Babus S."/>
            <person name="Burckhardt D."/>
            <person name="Oertli M."/>
            <person name="Naumann U."/>
            <person name="Petersen F."/>
            <person name="Wong J."/>
        </authorList>
    </citation>
    <scope>NUCLEOTIDE SEQUENCE</scope>
    <source>
        <strain evidence="2">GSM-AAB239-AS_SAM_17_03QT</strain>
    </source>
</reference>
<proteinExistence type="predicted"/>
<evidence type="ECO:0000313" key="2">
    <source>
        <dbReference type="EMBL" id="KAJ6817147.1"/>
    </source>
</evidence>
<keyword evidence="1" id="KW-1133">Transmembrane helix</keyword>
<accession>A0AAX6FL54</accession>
<sequence length="61" mass="7330">MAALLIFDEPYSQALSPFLFFLLLPLYAKFFPLLFKLLCFFFLSFLSWFSLLRLKNLFTKH</sequence>
<evidence type="ECO:0000313" key="3">
    <source>
        <dbReference type="Proteomes" id="UP001140949"/>
    </source>
</evidence>
<keyword evidence="3" id="KW-1185">Reference proteome</keyword>
<dbReference type="EMBL" id="JANAVB010027998">
    <property type="protein sequence ID" value="KAJ6817147.1"/>
    <property type="molecule type" value="Genomic_DNA"/>
</dbReference>